<evidence type="ECO:0000256" key="1">
    <source>
        <dbReference type="ARBA" id="ARBA00004395"/>
    </source>
</evidence>
<dbReference type="PANTHER" id="PTHR24016:SF0">
    <property type="entry name" value="CONSERVED OLIGOMERIC GOLGI COMPLEX SUBUNIT 4"/>
    <property type="match status" value="1"/>
</dbReference>
<evidence type="ECO:0000256" key="7">
    <source>
        <dbReference type="ARBA" id="ARBA00023136"/>
    </source>
</evidence>
<evidence type="ECO:0000313" key="11">
    <source>
        <dbReference type="Proteomes" id="UP000663880"/>
    </source>
</evidence>
<evidence type="ECO:0000256" key="4">
    <source>
        <dbReference type="ARBA" id="ARBA00022448"/>
    </source>
</evidence>
<evidence type="ECO:0000256" key="5">
    <source>
        <dbReference type="ARBA" id="ARBA00022927"/>
    </source>
</evidence>
<dbReference type="Pfam" id="PF20663">
    <property type="entry name" value="COG4_N"/>
    <property type="match status" value="1"/>
</dbReference>
<dbReference type="InterPro" id="IPR048680">
    <property type="entry name" value="COG4_N"/>
</dbReference>
<comment type="subcellular location">
    <subcellularLocation>
        <location evidence="1">Golgi apparatus membrane</location>
        <topology evidence="1">Peripheral membrane protein</topology>
    </subcellularLocation>
</comment>
<sequence>MSIALLLEKYDVSSEDGLQKALNEIEKEESDVNDALSNALSKACVLEGRLRTTSEACTKLGEVKFEALNAADMVNKTAALARGVSAKVRQLDLARSRVAECQQRVNDLIDLKVCSAGVDAAIKAHDYETAAGHISRFLSMEPASVAAARARGDADVRQDITAAANTLRDHLIKKFEEAAGKEDDVSVEKFFKLFPQIGCAELGVDMLSKYLATQLEIKLRRCSVVSGGGGEAAHADALTRVLEAGAAALERIRALSAANGPTLPAALKRIQPPICAAVRTVSRSLLAARRLPEPKSSLAVEPALNELAMAHQRIYLYFAFLRRRIDLSAMDETARNICVESVEKIIADSDMTRTAQDILSHYLTLERYYLEESVSKALKLSTPQPGVTTSSLVDDVFFIARKVIRSVYLCVAL</sequence>
<accession>A0A821TIS2</accession>
<keyword evidence="4" id="KW-0813">Transport</keyword>
<comment type="caution">
    <text evidence="10">The sequence shown here is derived from an EMBL/GenBank/DDBJ whole genome shotgun (WGS) entry which is preliminary data.</text>
</comment>
<keyword evidence="7" id="KW-0472">Membrane</keyword>
<evidence type="ECO:0000313" key="10">
    <source>
        <dbReference type="EMBL" id="CAF4871871.1"/>
    </source>
</evidence>
<dbReference type="InterPro" id="IPR013167">
    <property type="entry name" value="COG4_M"/>
</dbReference>
<dbReference type="GO" id="GO:0000139">
    <property type="term" value="C:Golgi membrane"/>
    <property type="evidence" value="ECO:0007669"/>
    <property type="project" value="UniProtKB-SubCell"/>
</dbReference>
<evidence type="ECO:0000256" key="2">
    <source>
        <dbReference type="ARBA" id="ARBA00009215"/>
    </source>
</evidence>
<proteinExistence type="inferred from homology"/>
<gene>
    <name evidence="10" type="ORF">PMACD_LOCUS8838</name>
</gene>
<evidence type="ECO:0000256" key="8">
    <source>
        <dbReference type="ARBA" id="ARBA00031340"/>
    </source>
</evidence>
<dbReference type="SMART" id="SM00762">
    <property type="entry name" value="Cog4"/>
    <property type="match status" value="1"/>
</dbReference>
<dbReference type="EMBL" id="CAJOBZ010000023">
    <property type="protein sequence ID" value="CAF4871871.1"/>
    <property type="molecule type" value="Genomic_DNA"/>
</dbReference>
<keyword evidence="5" id="KW-0653">Protein transport</keyword>
<dbReference type="PANTHER" id="PTHR24016">
    <property type="entry name" value="CONSERVED OLIGOMERIC GOLGI COMPLEX SUBUNIT 4"/>
    <property type="match status" value="1"/>
</dbReference>
<comment type="similarity">
    <text evidence="2">Belongs to the COG4 family.</text>
</comment>
<keyword evidence="11" id="KW-1185">Reference proteome</keyword>
<protein>
    <recommendedName>
        <fullName evidence="3">Conserved oligomeric Golgi complex subunit 4</fullName>
    </recommendedName>
    <alternativeName>
        <fullName evidence="8">Component of oligomeric Golgi complex 4</fullName>
    </alternativeName>
</protein>
<feature type="domain" description="COG4 transport protein middle alpha-helical bundle" evidence="9">
    <location>
        <begin position="160"/>
        <end position="413"/>
    </location>
</feature>
<dbReference type="AlphaFoldDB" id="A0A821TIS2"/>
<dbReference type="GO" id="GO:0015031">
    <property type="term" value="P:protein transport"/>
    <property type="evidence" value="ECO:0007669"/>
    <property type="project" value="UniProtKB-KW"/>
</dbReference>
<organism evidence="10 11">
    <name type="scientific">Pieris macdunnoughi</name>
    <dbReference type="NCBI Taxonomy" id="345717"/>
    <lineage>
        <taxon>Eukaryota</taxon>
        <taxon>Metazoa</taxon>
        <taxon>Ecdysozoa</taxon>
        <taxon>Arthropoda</taxon>
        <taxon>Hexapoda</taxon>
        <taxon>Insecta</taxon>
        <taxon>Pterygota</taxon>
        <taxon>Neoptera</taxon>
        <taxon>Endopterygota</taxon>
        <taxon>Lepidoptera</taxon>
        <taxon>Glossata</taxon>
        <taxon>Ditrysia</taxon>
        <taxon>Papilionoidea</taxon>
        <taxon>Pieridae</taxon>
        <taxon>Pierinae</taxon>
        <taxon>Pieris</taxon>
    </lineage>
</organism>
<evidence type="ECO:0000259" key="9">
    <source>
        <dbReference type="SMART" id="SM00762"/>
    </source>
</evidence>
<evidence type="ECO:0000256" key="6">
    <source>
        <dbReference type="ARBA" id="ARBA00023034"/>
    </source>
</evidence>
<name>A0A821TIS2_9NEOP</name>
<keyword evidence="6" id="KW-0333">Golgi apparatus</keyword>
<dbReference type="Pfam" id="PF08318">
    <property type="entry name" value="COG4_m"/>
    <property type="match status" value="1"/>
</dbReference>
<reference evidence="10" key="1">
    <citation type="submission" date="2021-02" db="EMBL/GenBank/DDBJ databases">
        <authorList>
            <person name="Steward A R."/>
        </authorList>
    </citation>
    <scope>NUCLEOTIDE SEQUENCE</scope>
</reference>
<dbReference type="InterPro" id="IPR048682">
    <property type="entry name" value="COG4"/>
</dbReference>
<evidence type="ECO:0000256" key="3">
    <source>
        <dbReference type="ARBA" id="ARBA00020975"/>
    </source>
</evidence>
<dbReference type="Proteomes" id="UP000663880">
    <property type="component" value="Unassembled WGS sequence"/>
</dbReference>
<dbReference type="OrthoDB" id="47059at2759"/>